<dbReference type="PANTHER" id="PTHR48420:SF1">
    <property type="entry name" value="NON-HAEM DIOXYGENASE N-TERMINAL DOMAIN-CONTAINING PROTEIN"/>
    <property type="match status" value="1"/>
</dbReference>
<gene>
    <name evidence="2" type="ORF">TSOC_006662</name>
</gene>
<dbReference type="SUPFAM" id="SSF51197">
    <property type="entry name" value="Clavaminate synthase-like"/>
    <property type="match status" value="1"/>
</dbReference>
<proteinExistence type="predicted"/>
<feature type="region of interest" description="Disordered" evidence="1">
    <location>
        <begin position="154"/>
        <end position="189"/>
    </location>
</feature>
<dbReference type="OrthoDB" id="438224at2759"/>
<dbReference type="EMBL" id="PGGS01000207">
    <property type="protein sequence ID" value="PNH06938.1"/>
    <property type="molecule type" value="Genomic_DNA"/>
</dbReference>
<name>A0A2J8A362_9CHLO</name>
<protein>
    <recommendedName>
        <fullName evidence="4">Non-haem dioxygenase N-terminal domain-containing protein</fullName>
    </recommendedName>
</protein>
<evidence type="ECO:0008006" key="4">
    <source>
        <dbReference type="Google" id="ProtNLM"/>
    </source>
</evidence>
<feature type="compositionally biased region" description="Polar residues" evidence="1">
    <location>
        <begin position="165"/>
        <end position="176"/>
    </location>
</feature>
<dbReference type="Proteomes" id="UP000236333">
    <property type="component" value="Unassembled WGS sequence"/>
</dbReference>
<evidence type="ECO:0000256" key="1">
    <source>
        <dbReference type="SAM" id="MobiDB-lite"/>
    </source>
</evidence>
<accession>A0A2J8A362</accession>
<feature type="compositionally biased region" description="Low complexity" evidence="1">
    <location>
        <begin position="1"/>
        <end position="14"/>
    </location>
</feature>
<keyword evidence="3" id="KW-1185">Reference proteome</keyword>
<dbReference type="InterPro" id="IPR027443">
    <property type="entry name" value="IPNS-like_sf"/>
</dbReference>
<reference evidence="2 3" key="1">
    <citation type="journal article" date="2017" name="Mol. Biol. Evol.">
        <title>The 4-celled Tetrabaena socialis nuclear genome reveals the essential components for genetic control of cell number at the origin of multicellularity in the volvocine lineage.</title>
        <authorList>
            <person name="Featherston J."/>
            <person name="Arakaki Y."/>
            <person name="Hanschen E.R."/>
            <person name="Ferris P.J."/>
            <person name="Michod R.E."/>
            <person name="Olson B.J.S.C."/>
            <person name="Nozaki H."/>
            <person name="Durand P.M."/>
        </authorList>
    </citation>
    <scope>NUCLEOTIDE SEQUENCE [LARGE SCALE GENOMIC DNA]</scope>
    <source>
        <strain evidence="2 3">NIES-571</strain>
    </source>
</reference>
<dbReference type="AlphaFoldDB" id="A0A2J8A362"/>
<evidence type="ECO:0000313" key="3">
    <source>
        <dbReference type="Proteomes" id="UP000236333"/>
    </source>
</evidence>
<feature type="region of interest" description="Disordered" evidence="1">
    <location>
        <begin position="1"/>
        <end position="29"/>
    </location>
</feature>
<dbReference type="Gene3D" id="2.60.120.330">
    <property type="entry name" value="B-lactam Antibiotic, Isopenicillin N Synthase, Chain"/>
    <property type="match status" value="1"/>
</dbReference>
<dbReference type="PANTHER" id="PTHR48420">
    <property type="entry name" value="NON-HAEM DIOXYGENASE N-TERMINAL DOMAIN-CONTAINING PROTEIN"/>
    <property type="match status" value="1"/>
</dbReference>
<comment type="caution">
    <text evidence="2">The sequence shown here is derived from an EMBL/GenBank/DDBJ whole genome shotgun (WGS) entry which is preliminary data.</text>
</comment>
<evidence type="ECO:0000313" key="2">
    <source>
        <dbReference type="EMBL" id="PNH06938.1"/>
    </source>
</evidence>
<sequence length="500" mass="53222">MEEKASGAASSSAAMPRAQGLGTPKPGNVEDPVVLEFADLRNMADLSHAIQQAYGPDGLGILVIRHVPGFVEQRRRLLPLAARFAALPDGVKQRYEDPQSHYSVGWSHGRESLASGSPDLHKGSFYANPLVEDQLRPAPGDQLQPWLHPVLLDPAQQQQQQQQQPGSQLHTASGSQRRPAAGVVPPSWGADEAEQARLRARYPGYLRPNVWPQQELPEVEGAFKGLGRLVVAVGCLLAEHCDRYVAARLDIKQGALADVLRRSLNPKAVGACSRHRTYPAALRPVPQARLLHYFAPPASHEAPAAGAAGGPADDHQQAWCGWHLDNGSLTGLTSAMYLDAAGCEVGCPDPAAGLYARDRHGRVVRVAIPPDCLAFQVGEALQVSSGGLLSATPHYVRAARGAAAVGVSRNTFACFMQPDVEEPMTCPAGACTRAAGRTGAAGPRCGAGKVQQARCAGWYSRQGVPAEQVAGGDLATRWSDGITFGEFSEATFGKYYQEGR</sequence>
<organism evidence="2 3">
    <name type="scientific">Tetrabaena socialis</name>
    <dbReference type="NCBI Taxonomy" id="47790"/>
    <lineage>
        <taxon>Eukaryota</taxon>
        <taxon>Viridiplantae</taxon>
        <taxon>Chlorophyta</taxon>
        <taxon>core chlorophytes</taxon>
        <taxon>Chlorophyceae</taxon>
        <taxon>CS clade</taxon>
        <taxon>Chlamydomonadales</taxon>
        <taxon>Tetrabaenaceae</taxon>
        <taxon>Tetrabaena</taxon>
    </lineage>
</organism>